<organism evidence="3 4">
    <name type="scientific">Treponema phagedenis</name>
    <dbReference type="NCBI Taxonomy" id="162"/>
    <lineage>
        <taxon>Bacteria</taxon>
        <taxon>Pseudomonadati</taxon>
        <taxon>Spirochaetota</taxon>
        <taxon>Spirochaetia</taxon>
        <taxon>Spirochaetales</taxon>
        <taxon>Treponemataceae</taxon>
        <taxon>Treponema</taxon>
    </lineage>
</organism>
<dbReference type="SUPFAM" id="SSF49742">
    <property type="entry name" value="PHM/PNGase F"/>
    <property type="match status" value="1"/>
</dbReference>
<protein>
    <submittedName>
        <fullName evidence="3">Peptide-N-glycosidase F domain protein</fullName>
    </submittedName>
</protein>
<dbReference type="Gene3D" id="2.60.120.1570">
    <property type="entry name" value="Peptide-N-glycosidase F, N-terminal domain"/>
    <property type="match status" value="1"/>
</dbReference>
<dbReference type="GO" id="GO:0016715">
    <property type="term" value="F:oxidoreductase activity, acting on paired donors, with incorporation or reduction of molecular oxygen, reduced ascorbate as one donor, and incorporation of one atom of oxygen"/>
    <property type="evidence" value="ECO:0007669"/>
    <property type="project" value="InterPro"/>
</dbReference>
<evidence type="ECO:0000313" key="4">
    <source>
        <dbReference type="Proteomes" id="UP000042527"/>
    </source>
</evidence>
<keyword evidence="3" id="KW-0378">Hydrolase</keyword>
<feature type="domain" description="Peptide-N-glycosidase F N-terminal" evidence="2">
    <location>
        <begin position="34"/>
        <end position="219"/>
    </location>
</feature>
<dbReference type="InterPro" id="IPR015196">
    <property type="entry name" value="PngaseF_N"/>
</dbReference>
<dbReference type="InterPro" id="IPR043022">
    <property type="entry name" value="PngaseF_N_sf"/>
</dbReference>
<reference evidence="4" key="1">
    <citation type="submission" date="2015-01" db="EMBL/GenBank/DDBJ databases">
        <authorList>
            <person name="Manzoor Shahid"/>
            <person name="Zubair Saima"/>
        </authorList>
    </citation>
    <scope>NUCLEOTIDE SEQUENCE [LARGE SCALE GENOMIC DNA]</scope>
    <source>
        <strain evidence="4">V1</strain>
    </source>
</reference>
<evidence type="ECO:0000313" key="3">
    <source>
        <dbReference type="EMBL" id="CEM63231.1"/>
    </source>
</evidence>
<sequence length="409" mass="46356">MKKIFTLIAVFFLLVNCTPKNKQSAFAVSKGSTVMTIFDWEPVFFNPDIVPNGCYEKDSLIKLGNGRIILKKINVPEYERNVSVTLTIKLKSAGDPWDKSGSCFIIPKDSLINFLTIAKEQHSFPEIDSEKYENFVGIVPGKDYLPVVEAMRFMTPFGVGFFSNDTTNKPVYVDSWEEQVEWSEDITQLYSLLKGETYIGIWVDTWTKEGYKVSADINITESTAAGDTIRNEKVLPLMNTVYYLGQKIPDIFCRKTVSVPFTIPRGAKNVRLHYITTGHGGHSGGDEFVKRENSISIDEKEVHRFTPWKNYCAAYRRFNPSSGVWMQKRTAKVFSESGQRIEKEIEEPLASSDLSRSNWCPGSDVPPVIIPLNIGSGQHKLSVSIPGAQPLYEDKYNHWLVSAYLVYEY</sequence>
<gene>
    <name evidence="3" type="ORF">TPHV1_70094</name>
</gene>
<keyword evidence="4" id="KW-1185">Reference proteome</keyword>
<name>A0A0B7H2N5_TREPH</name>
<proteinExistence type="predicted"/>
<keyword evidence="3" id="KW-0326">Glycosidase</keyword>
<dbReference type="GO" id="GO:0016798">
    <property type="term" value="F:hydrolase activity, acting on glycosyl bonds"/>
    <property type="evidence" value="ECO:0007669"/>
    <property type="project" value="UniProtKB-KW"/>
</dbReference>
<dbReference type="Pfam" id="PF09112">
    <property type="entry name" value="N-glycanase_N"/>
    <property type="match status" value="1"/>
</dbReference>
<evidence type="ECO:0000256" key="1">
    <source>
        <dbReference type="ARBA" id="ARBA00023157"/>
    </source>
</evidence>
<dbReference type="Proteomes" id="UP000042527">
    <property type="component" value="Unassembled WGS sequence"/>
</dbReference>
<dbReference type="Pfam" id="PF09113">
    <property type="entry name" value="N-glycanase_C"/>
    <property type="match status" value="1"/>
</dbReference>
<dbReference type="InterPro" id="IPR014784">
    <property type="entry name" value="Cu2_ascorb_mOase-like_C"/>
</dbReference>
<dbReference type="AlphaFoldDB" id="A0A0B7H2N5"/>
<dbReference type="InterPro" id="IPR015197">
    <property type="entry name" value="PngaseF_C"/>
</dbReference>
<accession>A0A0B7H2N5</accession>
<dbReference type="InterPro" id="IPR008977">
    <property type="entry name" value="PHM/PNGase_F_dom_sf"/>
</dbReference>
<evidence type="ECO:0000259" key="2">
    <source>
        <dbReference type="SMART" id="SM01290"/>
    </source>
</evidence>
<dbReference type="Gene3D" id="2.60.120.230">
    <property type="match status" value="1"/>
</dbReference>
<dbReference type="SMART" id="SM01290">
    <property type="entry name" value="N-glycanase_N"/>
    <property type="match status" value="1"/>
</dbReference>
<dbReference type="EMBL" id="CDNC01000049">
    <property type="protein sequence ID" value="CEM63231.1"/>
    <property type="molecule type" value="Genomic_DNA"/>
</dbReference>
<keyword evidence="1" id="KW-1015">Disulfide bond</keyword>